<dbReference type="WBParaSite" id="jg5113">
    <property type="protein sequence ID" value="jg5113"/>
    <property type="gene ID" value="jg5113"/>
</dbReference>
<evidence type="ECO:0000313" key="1">
    <source>
        <dbReference type="Proteomes" id="UP000887574"/>
    </source>
</evidence>
<protein>
    <submittedName>
        <fullName evidence="2">Uncharacterized protein</fullName>
    </submittedName>
</protein>
<name>A0A915EC55_9BILA</name>
<proteinExistence type="predicted"/>
<dbReference type="Proteomes" id="UP000887574">
    <property type="component" value="Unplaced"/>
</dbReference>
<evidence type="ECO:0000313" key="2">
    <source>
        <dbReference type="WBParaSite" id="jg5113"/>
    </source>
</evidence>
<keyword evidence="1" id="KW-1185">Reference proteome</keyword>
<organism evidence="1 2">
    <name type="scientific">Ditylenchus dipsaci</name>
    <dbReference type="NCBI Taxonomy" id="166011"/>
    <lineage>
        <taxon>Eukaryota</taxon>
        <taxon>Metazoa</taxon>
        <taxon>Ecdysozoa</taxon>
        <taxon>Nematoda</taxon>
        <taxon>Chromadorea</taxon>
        <taxon>Rhabditida</taxon>
        <taxon>Tylenchina</taxon>
        <taxon>Tylenchomorpha</taxon>
        <taxon>Sphaerularioidea</taxon>
        <taxon>Anguinidae</taxon>
        <taxon>Anguininae</taxon>
        <taxon>Ditylenchus</taxon>
    </lineage>
</organism>
<accession>A0A915EC55</accession>
<dbReference type="AlphaFoldDB" id="A0A915EC55"/>
<reference evidence="2" key="1">
    <citation type="submission" date="2022-11" db="UniProtKB">
        <authorList>
            <consortium name="WormBaseParasite"/>
        </authorList>
    </citation>
    <scope>IDENTIFICATION</scope>
</reference>
<sequence>MKQLLHLTFFGALRFKLSKETCQLLWMLVNSMLVINLPISCAKSMKMNGWVVKVVNKKGIDCIEEINFDHPDIKSAEPLPSHLPTAVLPLFRPFDVKRGDVIQQNKVRELLLEYAKSRSLEKKVHKGKLPSIELKVEKRCGNKSQKQTGVATGTTLLKSAANCEGTQLLVHGNQVNFIGEHLTNAHGIQKKYIKGLDLGVKEKRRKISNLLCFGRVVE</sequence>